<dbReference type="InterPro" id="IPR029901">
    <property type="entry name" value="Spire"/>
</dbReference>
<comment type="caution">
    <text evidence="2">The sequence shown here is derived from an EMBL/GenBank/DDBJ whole genome shotgun (WGS) entry which is preliminary data.</text>
</comment>
<dbReference type="GO" id="GO:0030041">
    <property type="term" value="P:actin filament polymerization"/>
    <property type="evidence" value="ECO:0007669"/>
    <property type="project" value="TreeGrafter"/>
</dbReference>
<dbReference type="PANTHER" id="PTHR21345:SF3">
    <property type="entry name" value="PROTEIN SPIRE"/>
    <property type="match status" value="1"/>
</dbReference>
<dbReference type="GO" id="GO:0040038">
    <property type="term" value="P:polar body extrusion after meiotic divisions"/>
    <property type="evidence" value="ECO:0007669"/>
    <property type="project" value="TreeGrafter"/>
</dbReference>
<evidence type="ECO:0008006" key="4">
    <source>
        <dbReference type="Google" id="ProtNLM"/>
    </source>
</evidence>
<evidence type="ECO:0000313" key="3">
    <source>
        <dbReference type="Proteomes" id="UP000663854"/>
    </source>
</evidence>
<dbReference type="GO" id="GO:0051639">
    <property type="term" value="P:actin filament network formation"/>
    <property type="evidence" value="ECO:0007669"/>
    <property type="project" value="TreeGrafter"/>
</dbReference>
<dbReference type="GO" id="GO:0045010">
    <property type="term" value="P:actin nucleation"/>
    <property type="evidence" value="ECO:0007669"/>
    <property type="project" value="InterPro"/>
</dbReference>
<dbReference type="GO" id="GO:0003779">
    <property type="term" value="F:actin binding"/>
    <property type="evidence" value="ECO:0007669"/>
    <property type="project" value="InterPro"/>
</dbReference>
<sequence>MIERKELHMSQHSYIRTNSVRKSIKPTINHDEDEDDKRRDLSGRKRVDVIHCLLESSSSSSSSDENDNTKVISPNPNKILWLTFAEICHIRSVLTQTTLNTRMLNEDKQYSKIFHNDICFSCQKKINSLSFISTIFSPNNSSICYICQQKICRKCSVTNFLPPSSKHHFPVRIQALIKVSSTSIKNETNTNNKLIPKAKTICYDCSQIFAEYKRSSQYPIQTPPIELHQSRLDFNLSTQDSDASVRLFEDNIEEPNIDDTVFITQF</sequence>
<feature type="region of interest" description="Disordered" evidence="1">
    <location>
        <begin position="1"/>
        <end position="40"/>
    </location>
</feature>
<name>A0A813PDU8_9BILA</name>
<proteinExistence type="predicted"/>
<organism evidence="2 3">
    <name type="scientific">Rotaria sordida</name>
    <dbReference type="NCBI Taxonomy" id="392033"/>
    <lineage>
        <taxon>Eukaryota</taxon>
        <taxon>Metazoa</taxon>
        <taxon>Spiralia</taxon>
        <taxon>Gnathifera</taxon>
        <taxon>Rotifera</taxon>
        <taxon>Eurotatoria</taxon>
        <taxon>Bdelloidea</taxon>
        <taxon>Philodinida</taxon>
        <taxon>Philodinidae</taxon>
        <taxon>Rotaria</taxon>
    </lineage>
</organism>
<dbReference type="Gene3D" id="3.30.40.10">
    <property type="entry name" value="Zinc/RING finger domain, C3HC4 (zinc finger)"/>
    <property type="match status" value="1"/>
</dbReference>
<dbReference type="InterPro" id="IPR013083">
    <property type="entry name" value="Znf_RING/FYVE/PHD"/>
</dbReference>
<dbReference type="AlphaFoldDB" id="A0A813PDU8"/>
<evidence type="ECO:0000256" key="1">
    <source>
        <dbReference type="SAM" id="MobiDB-lite"/>
    </source>
</evidence>
<feature type="compositionally biased region" description="Polar residues" evidence="1">
    <location>
        <begin position="10"/>
        <end position="21"/>
    </location>
</feature>
<dbReference type="GO" id="GO:0030659">
    <property type="term" value="C:cytoplasmic vesicle membrane"/>
    <property type="evidence" value="ECO:0007669"/>
    <property type="project" value="TreeGrafter"/>
</dbReference>
<dbReference type="GO" id="GO:0051295">
    <property type="term" value="P:establishment of meiotic spindle localization"/>
    <property type="evidence" value="ECO:0007669"/>
    <property type="project" value="TreeGrafter"/>
</dbReference>
<dbReference type="GO" id="GO:0008017">
    <property type="term" value="F:microtubule binding"/>
    <property type="evidence" value="ECO:0007669"/>
    <property type="project" value="TreeGrafter"/>
</dbReference>
<dbReference type="GO" id="GO:0005938">
    <property type="term" value="C:cell cortex"/>
    <property type="evidence" value="ECO:0007669"/>
    <property type="project" value="TreeGrafter"/>
</dbReference>
<dbReference type="GO" id="GO:0036089">
    <property type="term" value="P:cleavage furrow formation"/>
    <property type="evidence" value="ECO:0007669"/>
    <property type="project" value="TreeGrafter"/>
</dbReference>
<evidence type="ECO:0000313" key="2">
    <source>
        <dbReference type="EMBL" id="CAF0751372.1"/>
    </source>
</evidence>
<dbReference type="GO" id="GO:0048193">
    <property type="term" value="P:Golgi vesicle transport"/>
    <property type="evidence" value="ECO:0007669"/>
    <property type="project" value="TreeGrafter"/>
</dbReference>
<gene>
    <name evidence="2" type="ORF">PYM288_LOCUS2104</name>
</gene>
<protein>
    <recommendedName>
        <fullName evidence="4">FYVE-type domain-containing protein</fullName>
    </recommendedName>
</protein>
<dbReference type="PANTHER" id="PTHR21345">
    <property type="entry name" value="SPIRE"/>
    <property type="match status" value="1"/>
</dbReference>
<dbReference type="Proteomes" id="UP000663854">
    <property type="component" value="Unassembled WGS sequence"/>
</dbReference>
<dbReference type="EMBL" id="CAJNOH010000013">
    <property type="protein sequence ID" value="CAF0751372.1"/>
    <property type="molecule type" value="Genomic_DNA"/>
</dbReference>
<accession>A0A813PDU8</accession>
<reference evidence="2" key="1">
    <citation type="submission" date="2021-02" db="EMBL/GenBank/DDBJ databases">
        <authorList>
            <person name="Nowell W R."/>
        </authorList>
    </citation>
    <scope>NUCLEOTIDE SEQUENCE</scope>
</reference>